<dbReference type="Proteomes" id="UP000789366">
    <property type="component" value="Unassembled WGS sequence"/>
</dbReference>
<keyword evidence="2" id="KW-1185">Reference proteome</keyword>
<evidence type="ECO:0000313" key="1">
    <source>
        <dbReference type="EMBL" id="CAG8547586.1"/>
    </source>
</evidence>
<protein>
    <submittedName>
        <fullName evidence="1">14403_t:CDS:1</fullName>
    </submittedName>
</protein>
<organism evidence="1 2">
    <name type="scientific">Cetraspora pellucida</name>
    <dbReference type="NCBI Taxonomy" id="1433469"/>
    <lineage>
        <taxon>Eukaryota</taxon>
        <taxon>Fungi</taxon>
        <taxon>Fungi incertae sedis</taxon>
        <taxon>Mucoromycota</taxon>
        <taxon>Glomeromycotina</taxon>
        <taxon>Glomeromycetes</taxon>
        <taxon>Diversisporales</taxon>
        <taxon>Gigasporaceae</taxon>
        <taxon>Cetraspora</taxon>
    </lineage>
</organism>
<proteinExistence type="predicted"/>
<reference evidence="1" key="1">
    <citation type="submission" date="2021-06" db="EMBL/GenBank/DDBJ databases">
        <authorList>
            <person name="Kallberg Y."/>
            <person name="Tangrot J."/>
            <person name="Rosling A."/>
        </authorList>
    </citation>
    <scope>NUCLEOTIDE SEQUENCE</scope>
    <source>
        <strain evidence="1">28 12/20/2015</strain>
    </source>
</reference>
<sequence length="92" mass="10723">MRNQKLPLLLPTSPILNHSRGFIEIDKRRKEKIFKETFDKVGYPHEKKKDRIVLPCYLELIPFDSEIRSSERTIIDDNPNICKDVAKVTEGG</sequence>
<gene>
    <name evidence="1" type="ORF">SPELUC_LOCUS5071</name>
</gene>
<accession>A0ACA9LT43</accession>
<name>A0ACA9LT43_9GLOM</name>
<evidence type="ECO:0000313" key="2">
    <source>
        <dbReference type="Proteomes" id="UP000789366"/>
    </source>
</evidence>
<dbReference type="EMBL" id="CAJVPW010004933">
    <property type="protein sequence ID" value="CAG8547586.1"/>
    <property type="molecule type" value="Genomic_DNA"/>
</dbReference>
<comment type="caution">
    <text evidence="1">The sequence shown here is derived from an EMBL/GenBank/DDBJ whole genome shotgun (WGS) entry which is preliminary data.</text>
</comment>